<protein>
    <submittedName>
        <fullName evidence="1">Putative beta-glucosidase</fullName>
    </submittedName>
</protein>
<name>A0A0A9YL16_LYGHE</name>
<dbReference type="EMBL" id="GBHO01009852">
    <property type="protein sequence ID" value="JAG33752.1"/>
    <property type="molecule type" value="Transcribed_RNA"/>
</dbReference>
<sequence>MIRKDYVRELIVLRYMVFIRTIARCFKHTDVVKLKLMIDEMTEKDEENHSTCINVILGKFYEGIAMNQKYQLVKQKHWKFKRKDNISDSGVLGFSFLIN</sequence>
<dbReference type="AlphaFoldDB" id="A0A0A9YL16"/>
<evidence type="ECO:0000313" key="1">
    <source>
        <dbReference type="EMBL" id="JAG33752.1"/>
    </source>
</evidence>
<gene>
    <name evidence="1" type="ORF">CM83_100711</name>
</gene>
<reference evidence="1" key="2">
    <citation type="submission" date="2014-07" db="EMBL/GenBank/DDBJ databases">
        <authorList>
            <person name="Hull J."/>
        </authorList>
    </citation>
    <scope>NUCLEOTIDE SEQUENCE</scope>
</reference>
<organism evidence="1">
    <name type="scientific">Lygus hesperus</name>
    <name type="common">Western plant bug</name>
    <dbReference type="NCBI Taxonomy" id="30085"/>
    <lineage>
        <taxon>Eukaryota</taxon>
        <taxon>Metazoa</taxon>
        <taxon>Ecdysozoa</taxon>
        <taxon>Arthropoda</taxon>
        <taxon>Hexapoda</taxon>
        <taxon>Insecta</taxon>
        <taxon>Pterygota</taxon>
        <taxon>Neoptera</taxon>
        <taxon>Paraneoptera</taxon>
        <taxon>Hemiptera</taxon>
        <taxon>Heteroptera</taxon>
        <taxon>Panheteroptera</taxon>
        <taxon>Cimicomorpha</taxon>
        <taxon>Miridae</taxon>
        <taxon>Mirini</taxon>
        <taxon>Lygus</taxon>
    </lineage>
</organism>
<accession>A0A0A9YL16</accession>
<proteinExistence type="predicted"/>
<reference evidence="1" key="1">
    <citation type="journal article" date="2014" name="PLoS ONE">
        <title>Transcriptome-Based Identification of ABC Transporters in the Western Tarnished Plant Bug Lygus hesperus.</title>
        <authorList>
            <person name="Hull J.J."/>
            <person name="Chaney K."/>
            <person name="Geib S.M."/>
            <person name="Fabrick J.A."/>
            <person name="Brent C.S."/>
            <person name="Walsh D."/>
            <person name="Lavine L.C."/>
        </authorList>
    </citation>
    <scope>NUCLEOTIDE SEQUENCE</scope>
</reference>